<dbReference type="RefSeq" id="WP_113892217.1">
    <property type="nucleotide sequence ID" value="NZ_JANJGA010000002.1"/>
</dbReference>
<dbReference type="AlphaFoldDB" id="A0A366MV21"/>
<proteinExistence type="predicted"/>
<dbReference type="EMBL" id="PDKB01000001">
    <property type="protein sequence ID" value="RBQ30106.1"/>
    <property type="molecule type" value="Genomic_DNA"/>
</dbReference>
<comment type="caution">
    <text evidence="3">The sequence shown here is derived from an EMBL/GenBank/DDBJ whole genome shotgun (WGS) entry which is preliminary data.</text>
</comment>
<evidence type="ECO:0000256" key="2">
    <source>
        <dbReference type="PIRSR" id="PIRSR620023-2"/>
    </source>
</evidence>
<dbReference type="GO" id="GO:0016787">
    <property type="term" value="F:hydrolase activity"/>
    <property type="evidence" value="ECO:0007669"/>
    <property type="project" value="UniProtKB-KW"/>
</dbReference>
<dbReference type="OrthoDB" id="9788924at2"/>
<organism evidence="3 4">
    <name type="scientific">Aliarcobacter vitoriensis</name>
    <dbReference type="NCBI Taxonomy" id="2011099"/>
    <lineage>
        <taxon>Bacteria</taxon>
        <taxon>Pseudomonadati</taxon>
        <taxon>Campylobacterota</taxon>
        <taxon>Epsilonproteobacteria</taxon>
        <taxon>Campylobacterales</taxon>
        <taxon>Arcobacteraceae</taxon>
        <taxon>Aliarcobacter</taxon>
    </lineage>
</organism>
<keyword evidence="3" id="KW-0378">Hydrolase</keyword>
<protein>
    <submittedName>
        <fullName evidence="3">UDP-2,4-diacetamido-2,4, 6-trideoxy-beta-L-altropyranose hydrolase</fullName>
    </submittedName>
</protein>
<feature type="binding site" evidence="2">
    <location>
        <position position="254"/>
    </location>
    <ligand>
        <name>substrate</name>
    </ligand>
</feature>
<feature type="active site" description="Proton acceptor" evidence="1">
    <location>
        <position position="17"/>
    </location>
</feature>
<reference evidence="3 4" key="1">
    <citation type="submission" date="2017-10" db="EMBL/GenBank/DDBJ databases">
        <title>Genomics of the genus Arcobacter.</title>
        <authorList>
            <person name="Perez-Cataluna A."/>
            <person name="Figueras M.J."/>
        </authorList>
    </citation>
    <scope>NUCLEOTIDE SEQUENCE [LARGE SCALE GENOMIC DNA]</scope>
    <source>
        <strain evidence="3 4">CECT 9230</strain>
    </source>
</reference>
<evidence type="ECO:0000313" key="4">
    <source>
        <dbReference type="Proteomes" id="UP000252669"/>
    </source>
</evidence>
<dbReference type="NCBIfam" id="TIGR03590">
    <property type="entry name" value="PseG"/>
    <property type="match status" value="1"/>
</dbReference>
<feature type="binding site" evidence="2">
    <location>
        <position position="149"/>
    </location>
    <ligand>
        <name>substrate</name>
    </ligand>
</feature>
<dbReference type="Gene3D" id="3.40.50.2000">
    <property type="entry name" value="Glycogen Phosphorylase B"/>
    <property type="match status" value="1"/>
</dbReference>
<accession>A0A366MV21</accession>
<dbReference type="InterPro" id="IPR020023">
    <property type="entry name" value="PseG"/>
</dbReference>
<gene>
    <name evidence="3" type="primary">pseG</name>
    <name evidence="3" type="ORF">CRU91_00235</name>
</gene>
<sequence>MNILIRADSSSYIGTGHIMRDLVLAKQFPKDNIIFATQNLQGNINHKIVEENYQIELLKTNNFEDLNQLIKKLNISMIIIDHYDINYNFEKKLKEENPTLKIFVFDDTYEKHYCDILLNHNISANEEKYINLVPKNCELRCGKKHTLLRKEFLEAKKQQNTITKNVKVKTIFIAMGGADHKNLNIKILKAINKVSNKSIKVNIVTTIANKNLEKLTKYCKNKKWINLYINSNEIANLMIKSDFAIVTPSVTVNEVYYLDIPFIAIKTAKNQIDMYKYLKKNGYYVMKELNKKILKKYIKLFLEKK</sequence>
<keyword evidence="4" id="KW-1185">Reference proteome</keyword>
<evidence type="ECO:0000313" key="3">
    <source>
        <dbReference type="EMBL" id="RBQ30106.1"/>
    </source>
</evidence>
<dbReference type="Gene3D" id="3.40.50.11190">
    <property type="match status" value="1"/>
</dbReference>
<dbReference type="Proteomes" id="UP000252669">
    <property type="component" value="Unassembled WGS sequence"/>
</dbReference>
<evidence type="ECO:0000256" key="1">
    <source>
        <dbReference type="PIRSR" id="PIRSR620023-1"/>
    </source>
</evidence>
<name>A0A366MV21_9BACT</name>